<dbReference type="NCBIfam" id="TIGR00099">
    <property type="entry name" value="Cof-subfamily"/>
    <property type="match status" value="1"/>
</dbReference>
<organism evidence="1 2">
    <name type="scientific">Streptococcus pluranimalium</name>
    <dbReference type="NCBI Taxonomy" id="82348"/>
    <lineage>
        <taxon>Bacteria</taxon>
        <taxon>Bacillati</taxon>
        <taxon>Bacillota</taxon>
        <taxon>Bacilli</taxon>
        <taxon>Lactobacillales</taxon>
        <taxon>Streptococcaceae</taxon>
        <taxon>Streptococcus</taxon>
    </lineage>
</organism>
<reference evidence="1 2" key="2">
    <citation type="submission" date="2018-02" db="EMBL/GenBank/DDBJ databases">
        <title>Whole genome sequencing analysis of Streptococcus pluranimalium isolated from cattle infected mastitis in China.</title>
        <authorList>
            <person name="Zhang J.-R."/>
            <person name="Hu G.-Z."/>
        </authorList>
    </citation>
    <scope>NUCLEOTIDE SEQUENCE [LARGE SCALE GENOMIC DNA]</scope>
    <source>
        <strain evidence="1 2">TH11417</strain>
    </source>
</reference>
<dbReference type="PANTHER" id="PTHR10000">
    <property type="entry name" value="PHOSPHOSERINE PHOSPHATASE"/>
    <property type="match status" value="1"/>
</dbReference>
<dbReference type="AlphaFoldDB" id="A0A2L0D5Y4"/>
<dbReference type="Pfam" id="PF08282">
    <property type="entry name" value="Hydrolase_3"/>
    <property type="match status" value="1"/>
</dbReference>
<dbReference type="PANTHER" id="PTHR10000:SF8">
    <property type="entry name" value="HAD SUPERFAMILY HYDROLASE-LIKE, TYPE 3"/>
    <property type="match status" value="1"/>
</dbReference>
<dbReference type="GO" id="GO:0005829">
    <property type="term" value="C:cytosol"/>
    <property type="evidence" value="ECO:0007669"/>
    <property type="project" value="TreeGrafter"/>
</dbReference>
<dbReference type="RefSeq" id="WP_104968423.1">
    <property type="nucleotide sequence ID" value="NZ_CP025536.1"/>
</dbReference>
<dbReference type="KEGG" id="splr:C0J00_08325"/>
<evidence type="ECO:0000313" key="2">
    <source>
        <dbReference type="Proteomes" id="UP000238956"/>
    </source>
</evidence>
<dbReference type="SUPFAM" id="SSF56784">
    <property type="entry name" value="HAD-like"/>
    <property type="match status" value="1"/>
</dbReference>
<dbReference type="SFLD" id="SFLDS00003">
    <property type="entry name" value="Haloacid_Dehalogenase"/>
    <property type="match status" value="1"/>
</dbReference>
<sequence>MPLENLSSKPKIKLVAIDMDGTLLDEAKQVTAENKEAIKRAREAGVHIVICTGRPKSGILPYAEELGLDEDYVIANNGSWLFKTDDWSTLATHSLSRQALEHTVSIFDNEPGINLVFFTKEANYALGRALYPAAIRDAEIENSKLYHTDFQSFLDLDLPVAVAVFMGEESVMDAFQAKADALLSKEVATVRSMDYAYEALPQGVDKGRGLKDLAEGLQLSPEEIMVLGDGNNDLEMFDFAGLAVAMDNASDEVKARAHAITSSNQESGVAKAIYDYVI</sequence>
<name>A0A2L0D5Y4_9STRE</name>
<proteinExistence type="predicted"/>
<dbReference type="InterPro" id="IPR036412">
    <property type="entry name" value="HAD-like_sf"/>
</dbReference>
<accession>A0A2L0D5Y4</accession>
<evidence type="ECO:0000313" key="1">
    <source>
        <dbReference type="EMBL" id="AUW97104.1"/>
    </source>
</evidence>
<dbReference type="Gene3D" id="3.40.50.1000">
    <property type="entry name" value="HAD superfamily/HAD-like"/>
    <property type="match status" value="1"/>
</dbReference>
<dbReference type="Proteomes" id="UP000238956">
    <property type="component" value="Chromosome"/>
</dbReference>
<dbReference type="InterPro" id="IPR000150">
    <property type="entry name" value="Cof"/>
</dbReference>
<dbReference type="EMBL" id="CP025536">
    <property type="protein sequence ID" value="AUW97104.1"/>
    <property type="molecule type" value="Genomic_DNA"/>
</dbReference>
<dbReference type="GO" id="GO:0000287">
    <property type="term" value="F:magnesium ion binding"/>
    <property type="evidence" value="ECO:0007669"/>
    <property type="project" value="TreeGrafter"/>
</dbReference>
<dbReference type="GO" id="GO:0016791">
    <property type="term" value="F:phosphatase activity"/>
    <property type="evidence" value="ECO:0007669"/>
    <property type="project" value="TreeGrafter"/>
</dbReference>
<dbReference type="InterPro" id="IPR023214">
    <property type="entry name" value="HAD_sf"/>
</dbReference>
<dbReference type="Gene3D" id="3.30.1240.10">
    <property type="match status" value="1"/>
</dbReference>
<dbReference type="GeneID" id="98393908"/>
<dbReference type="SFLD" id="SFLDG01140">
    <property type="entry name" value="C2.B:_Phosphomannomutase_and_P"/>
    <property type="match status" value="1"/>
</dbReference>
<keyword evidence="1" id="KW-0378">Hydrolase</keyword>
<dbReference type="InterPro" id="IPR006379">
    <property type="entry name" value="HAD-SF_hydro_IIB"/>
</dbReference>
<dbReference type="NCBIfam" id="TIGR01484">
    <property type="entry name" value="HAD-SF-IIB"/>
    <property type="match status" value="1"/>
</dbReference>
<dbReference type="SFLD" id="SFLDG01144">
    <property type="entry name" value="C2.B.4:_PGP_Like"/>
    <property type="match status" value="1"/>
</dbReference>
<dbReference type="OrthoDB" id="9790031at2"/>
<dbReference type="CDD" id="cd07516">
    <property type="entry name" value="HAD_Pase"/>
    <property type="match status" value="1"/>
</dbReference>
<reference evidence="1 2" key="1">
    <citation type="submission" date="2017-12" db="EMBL/GenBank/DDBJ databases">
        <authorList>
            <person name="Hurst M.R.H."/>
        </authorList>
    </citation>
    <scope>NUCLEOTIDE SEQUENCE [LARGE SCALE GENOMIC DNA]</scope>
    <source>
        <strain evidence="1 2">TH11417</strain>
    </source>
</reference>
<keyword evidence="2" id="KW-1185">Reference proteome</keyword>
<protein>
    <submittedName>
        <fullName evidence="1">Cof-type HAD-IIB family hydrolase</fullName>
    </submittedName>
</protein>
<gene>
    <name evidence="1" type="ORF">C0J00_08325</name>
</gene>